<gene>
    <name evidence="1" type="ORF">BKP35_02685</name>
</gene>
<reference evidence="1 2" key="1">
    <citation type="submission" date="2016-10" db="EMBL/GenBank/DDBJ databases">
        <title>Draft genome sequences of four alkaliphilic bacteria belonging to the Anaerobacillus genus.</title>
        <authorList>
            <person name="Bassil N.M."/>
            <person name="Lloyd J.R."/>
        </authorList>
    </citation>
    <scope>NUCLEOTIDE SEQUENCE [LARGE SCALE GENOMIC DNA]</scope>
    <source>
        <strain evidence="1 2">DSM 15340</strain>
    </source>
</reference>
<organism evidence="1 2">
    <name type="scientific">Anaerobacillus arseniciselenatis</name>
    <dbReference type="NCBI Taxonomy" id="85682"/>
    <lineage>
        <taxon>Bacteria</taxon>
        <taxon>Bacillati</taxon>
        <taxon>Bacillota</taxon>
        <taxon>Bacilli</taxon>
        <taxon>Bacillales</taxon>
        <taxon>Bacillaceae</taxon>
        <taxon>Anaerobacillus</taxon>
    </lineage>
</organism>
<protein>
    <recommendedName>
        <fullName evidence="3">DUF1657 domain-containing protein</fullName>
    </recommendedName>
</protein>
<dbReference type="InterPro" id="IPR012452">
    <property type="entry name" value="DUF1657"/>
</dbReference>
<dbReference type="OrthoDB" id="1684731at2"/>
<evidence type="ECO:0000313" key="2">
    <source>
        <dbReference type="Proteomes" id="UP000180098"/>
    </source>
</evidence>
<dbReference type="RefSeq" id="WP_071311835.1">
    <property type="nucleotide sequence ID" value="NZ_MLQQ01000001.1"/>
</dbReference>
<dbReference type="Proteomes" id="UP000180098">
    <property type="component" value="Unassembled WGS sequence"/>
</dbReference>
<evidence type="ECO:0000313" key="1">
    <source>
        <dbReference type="EMBL" id="OIJ15910.1"/>
    </source>
</evidence>
<keyword evidence="2" id="KW-1185">Reference proteome</keyword>
<name>A0A1S2LUN7_9BACI</name>
<comment type="caution">
    <text evidence="1">The sequence shown here is derived from an EMBL/GenBank/DDBJ whole genome shotgun (WGS) entry which is preliminary data.</text>
</comment>
<proteinExistence type="predicted"/>
<dbReference type="Pfam" id="PF07870">
    <property type="entry name" value="DUF1657"/>
    <property type="match status" value="1"/>
</dbReference>
<accession>A0A1S2LUN7</accession>
<dbReference type="EMBL" id="MLQQ01000001">
    <property type="protein sequence ID" value="OIJ15910.1"/>
    <property type="molecule type" value="Genomic_DNA"/>
</dbReference>
<dbReference type="AlphaFoldDB" id="A0A1S2LUN7"/>
<evidence type="ECO:0008006" key="3">
    <source>
        <dbReference type="Google" id="ProtNLM"/>
    </source>
</evidence>
<sequence length="68" mass="7711">MTVGSQVKQCLASLKSIEANLNSLSLKAEDEEARHAFHESCLKTRKVLQQIEARVGELEYEEPQYKGF</sequence>